<dbReference type="Proteomes" id="UP001157418">
    <property type="component" value="Unassembled WGS sequence"/>
</dbReference>
<organism evidence="2 3">
    <name type="scientific">Lactuca virosa</name>
    <dbReference type="NCBI Taxonomy" id="75947"/>
    <lineage>
        <taxon>Eukaryota</taxon>
        <taxon>Viridiplantae</taxon>
        <taxon>Streptophyta</taxon>
        <taxon>Embryophyta</taxon>
        <taxon>Tracheophyta</taxon>
        <taxon>Spermatophyta</taxon>
        <taxon>Magnoliopsida</taxon>
        <taxon>eudicotyledons</taxon>
        <taxon>Gunneridae</taxon>
        <taxon>Pentapetalae</taxon>
        <taxon>asterids</taxon>
        <taxon>campanulids</taxon>
        <taxon>Asterales</taxon>
        <taxon>Asteraceae</taxon>
        <taxon>Cichorioideae</taxon>
        <taxon>Cichorieae</taxon>
        <taxon>Lactucinae</taxon>
        <taxon>Lactuca</taxon>
    </lineage>
</organism>
<feature type="region of interest" description="Disordered" evidence="1">
    <location>
        <begin position="29"/>
        <end position="61"/>
    </location>
</feature>
<gene>
    <name evidence="2" type="ORF">LVIROSA_LOCUS17564</name>
</gene>
<dbReference type="AlphaFoldDB" id="A0AAU9NBP0"/>
<sequence length="101" mass="11395">MRLLVKNQINDGSPVESAITMARFSIVEDDDDTPLANKRPRFAEPASQSQPRPQRSVPSQPPVVLDCPICLDPLSSSVFQAYRLHKLYKNWEDTPDIAFVQ</sequence>
<proteinExistence type="predicted"/>
<feature type="compositionally biased region" description="Low complexity" evidence="1">
    <location>
        <begin position="47"/>
        <end position="61"/>
    </location>
</feature>
<comment type="caution">
    <text evidence="2">The sequence shown here is derived from an EMBL/GenBank/DDBJ whole genome shotgun (WGS) entry which is preliminary data.</text>
</comment>
<evidence type="ECO:0008006" key="4">
    <source>
        <dbReference type="Google" id="ProtNLM"/>
    </source>
</evidence>
<evidence type="ECO:0000313" key="2">
    <source>
        <dbReference type="EMBL" id="CAH1430813.1"/>
    </source>
</evidence>
<name>A0AAU9NBP0_9ASTR</name>
<dbReference type="EMBL" id="CAKMRJ010003334">
    <property type="protein sequence ID" value="CAH1430813.1"/>
    <property type="molecule type" value="Genomic_DNA"/>
</dbReference>
<keyword evidence="3" id="KW-1185">Reference proteome</keyword>
<reference evidence="2 3" key="1">
    <citation type="submission" date="2022-01" db="EMBL/GenBank/DDBJ databases">
        <authorList>
            <person name="Xiong W."/>
            <person name="Schranz E."/>
        </authorList>
    </citation>
    <scope>NUCLEOTIDE SEQUENCE [LARGE SCALE GENOMIC DNA]</scope>
</reference>
<protein>
    <recommendedName>
        <fullName evidence="4">E3 ubiquitin-protein ligase</fullName>
    </recommendedName>
</protein>
<accession>A0AAU9NBP0</accession>
<evidence type="ECO:0000256" key="1">
    <source>
        <dbReference type="SAM" id="MobiDB-lite"/>
    </source>
</evidence>
<evidence type="ECO:0000313" key="3">
    <source>
        <dbReference type="Proteomes" id="UP001157418"/>
    </source>
</evidence>